<keyword evidence="2" id="KW-0800">Toxin</keyword>
<dbReference type="GO" id="GO:0090729">
    <property type="term" value="F:toxin activity"/>
    <property type="evidence" value="ECO:0007669"/>
    <property type="project" value="UniProtKB-KW"/>
</dbReference>
<dbReference type="InterPro" id="IPR036716">
    <property type="entry name" value="Pest_crys_N_sf"/>
</dbReference>
<dbReference type="InterPro" id="IPR001178">
    <property type="entry name" value="Pest_cryst_dom_II"/>
</dbReference>
<dbReference type="PANTHER" id="PTHR37003">
    <property type="entry name" value="ENDOTOXIN_N DOMAIN-CONTAINING PROTEIN-RELATED"/>
    <property type="match status" value="1"/>
</dbReference>
<dbReference type="SUPFAM" id="SSF49785">
    <property type="entry name" value="Galactose-binding domain-like"/>
    <property type="match status" value="1"/>
</dbReference>
<dbReference type="Pfam" id="PF17997">
    <property type="entry name" value="Cry1Ac_D5"/>
    <property type="match status" value="1"/>
</dbReference>
<dbReference type="InterPro" id="IPR008979">
    <property type="entry name" value="Galactose-bd-like_sf"/>
</dbReference>
<evidence type="ECO:0000259" key="11">
    <source>
        <dbReference type="Pfam" id="PF21463"/>
    </source>
</evidence>
<dbReference type="InterPro" id="IPR041587">
    <property type="entry name" value="Cry_V"/>
</dbReference>
<dbReference type="GO" id="GO:0030435">
    <property type="term" value="P:sporulation resulting in formation of a cellular spore"/>
    <property type="evidence" value="ECO:0007669"/>
    <property type="project" value="UniProtKB-KW"/>
</dbReference>
<evidence type="ECO:0000256" key="3">
    <source>
        <dbReference type="ARBA" id="ARBA00022969"/>
    </source>
</evidence>
<dbReference type="GO" id="GO:0001907">
    <property type="term" value="P:symbiont-mediated killing of host cell"/>
    <property type="evidence" value="ECO:0007669"/>
    <property type="project" value="InterPro"/>
</dbReference>
<evidence type="ECO:0000259" key="9">
    <source>
        <dbReference type="Pfam" id="PF17997"/>
    </source>
</evidence>
<comment type="similarity">
    <text evidence="1">Belongs to the delta endotoxin family.</text>
</comment>
<evidence type="ECO:0000256" key="5">
    <source>
        <dbReference type="ARBA" id="ARBA00029653"/>
    </source>
</evidence>
<organism evidence="12">
    <name type="scientific">Bacillus thuringiensis</name>
    <dbReference type="NCBI Taxonomy" id="1428"/>
    <lineage>
        <taxon>Bacteria</taxon>
        <taxon>Bacillati</taxon>
        <taxon>Bacillota</taxon>
        <taxon>Bacilli</taxon>
        <taxon>Bacillales</taxon>
        <taxon>Bacillaceae</taxon>
        <taxon>Bacillus</taxon>
        <taxon>Bacillus cereus group</taxon>
    </lineage>
</organism>
<dbReference type="InterPro" id="IPR054544">
    <property type="entry name" value="Pest_crys_Cry1Aa_dom-IV"/>
</dbReference>
<dbReference type="InterPro" id="IPR036399">
    <property type="entry name" value="Pest_cryst_cen_dom_sf"/>
</dbReference>
<dbReference type="CDD" id="cd04085">
    <property type="entry name" value="delta_endotoxin_C"/>
    <property type="match status" value="1"/>
</dbReference>
<proteinExistence type="inferred from homology"/>
<dbReference type="GO" id="GO:0005102">
    <property type="term" value="F:signaling receptor binding"/>
    <property type="evidence" value="ECO:0007669"/>
    <property type="project" value="InterPro"/>
</dbReference>
<dbReference type="Pfam" id="PF00555">
    <property type="entry name" value="Endotoxin_M"/>
    <property type="match status" value="1"/>
</dbReference>
<evidence type="ECO:0000313" key="12">
    <source>
        <dbReference type="EMBL" id="AOO85408.1"/>
    </source>
</evidence>
<dbReference type="InterPro" id="IPR005638">
    <property type="entry name" value="Pest_crys_dom-III"/>
</dbReference>
<dbReference type="Pfam" id="PF18449">
    <property type="entry name" value="Endotoxin_C2"/>
    <property type="match status" value="1"/>
</dbReference>
<dbReference type="PANTHER" id="PTHR37003:SF2">
    <property type="entry name" value="PESTICIDAL CRYSTAL PROTEIN N-TERMINAL DOMAIN-CONTAINING PROTEIN"/>
    <property type="match status" value="1"/>
</dbReference>
<sequence length="1170" mass="133277">MDNNPNIQECIPYNCLNNPESEILDIEGLSTGSREQVAEISLGLTRFLLENLFPGATFGFGLFDIIWGIFGPDQWSMFLEQIEQLIDQRIETVERNRAIQTLIGLSNSYDVYIEALKEWENNPDNSASQERVRNRFRTTDDALITSIPLLAIPNFEIATLSVYVQAANLHLSLLRDAVFFGERWGLAQINVDDLYRRLTNNIRKYSDHCARWYNEGLDNISGLSRSINFQREVTISVLDIVALFPNYDIRTYPISTTSQLTREIFTSPIVVPNDFSVAYEGVRRAPHLFEFLEKLVIYTGDRSGIRHWAGHEITSRRTDSYHGIIRYPLYGTAANAESPYTLALQPSESIYRTLSEPIFSQTGGLSPHRRRVVEGVEFSIVNNNVNPSSFVYRRKGSLDSFTELPPEDESVPPYIGYSHQLCHVGFGRTNVIFEPSNFARVPVFSWTHRSATPTNTIDPDRITQIPSVKASSLRNSTVVSGPGFTGGDIVRMGAVHQIYATDLSMNVRPSVALSRYLIRLRYACRGSSNIVIHGPSIRFVSLPSTMSNDEPLTYQSFRYASITTPITRPIYNMFNLSISRISGVQNLFIDRIEFIPVDANFEAERDLERAQKAVNALFTSTNQRGLKIDVTDYHIDQVSNLVDCLSDEFCLDEKRELSEKVKHAKRLSDERNLLQDLNFKDINRQPERGWSGSTGITIQGGDDVFKENYVTLPGTFDECYPTYLYQKIDESKLKAYTRYQLRGYIEDSQDLEIYLIRYNAKHETVNVPGSGSLWPLSVESSVGKCGEPNRCASRMEWNPDLDCSCRDGEKCAHHSHHFSLDIDVGCTDLNEDLGVWVIFKIKTQDGHAKIGNLEFLKEKLLLGEALARVKKAEKKWRDKRDKLEWETNVVYKEAKESVDALFVDSQYSRLQADTNIAMIHAADKRVHRIREAYLPELTVIPGVNASIFEELEGRIFTAYSLYGARNVIKNGDFNNGLSCWNVKGHVEVQQIHHRSVLVVPSWKTEVSQEVCVCPGRGYILRVTAYKEGYGEGNVTIHEIENNTDELKFRNCEEEEVYPNNTVTCNDYTVNQEEYKGTCTSRNRGYDESYESSSSESAYYASVYEEKGYTDGRRENLCEFNRGYGDYTSLPTAYVTKELEYFPETDKVWIEIGETEGAFILDSVELLLMEE</sequence>
<feature type="domain" description="Pesticidal crystal protein Cry" evidence="9">
    <location>
        <begin position="674"/>
        <end position="858"/>
    </location>
</feature>
<evidence type="ECO:0000256" key="4">
    <source>
        <dbReference type="ARBA" id="ARBA00023026"/>
    </source>
</evidence>
<evidence type="ECO:0000259" key="6">
    <source>
        <dbReference type="Pfam" id="PF00555"/>
    </source>
</evidence>
<evidence type="ECO:0000256" key="2">
    <source>
        <dbReference type="ARBA" id="ARBA00022656"/>
    </source>
</evidence>
<feature type="domain" description="Pesticidal crystal protein" evidence="7">
    <location>
        <begin position="462"/>
        <end position="598"/>
    </location>
</feature>
<keyword evidence="3" id="KW-0749">Sporulation</keyword>
<dbReference type="Gene3D" id="2.60.120.260">
    <property type="entry name" value="Galactose-binding domain-like"/>
    <property type="match status" value="1"/>
</dbReference>
<keyword evidence="4" id="KW-0843">Virulence</keyword>
<dbReference type="SUPFAM" id="SSF56849">
    <property type="entry name" value="delta-Endotoxin (insectocide), N-terminal domain"/>
    <property type="match status" value="1"/>
</dbReference>
<dbReference type="InterPro" id="IPR005639">
    <property type="entry name" value="Pest_crys_dom_I"/>
</dbReference>
<feature type="domain" description="Pesticidal crystal protein Cry1Aa" evidence="10">
    <location>
        <begin position="606"/>
        <end position="669"/>
    </location>
</feature>
<dbReference type="InterPro" id="IPR038979">
    <property type="entry name" value="Pest_crys"/>
</dbReference>
<dbReference type="Pfam" id="PF03944">
    <property type="entry name" value="Endotoxin_C"/>
    <property type="match status" value="1"/>
</dbReference>
<dbReference type="InterPro" id="IPR048645">
    <property type="entry name" value="Cry1Ac-like_dom-VII"/>
</dbReference>
<dbReference type="Gene3D" id="2.100.10.10">
    <property type="entry name" value="Pesticidal crystal protein, central domain"/>
    <property type="match status" value="1"/>
</dbReference>
<protein>
    <recommendedName>
        <fullName evidence="5">Crystaline entomocidal protoxin</fullName>
    </recommendedName>
</protein>
<dbReference type="AlphaFoldDB" id="A0A1Z1CAC1"/>
<evidence type="ECO:0000259" key="10">
    <source>
        <dbReference type="Pfam" id="PF18449"/>
    </source>
</evidence>
<reference evidence="12" key="1">
    <citation type="submission" date="2015-08" db="EMBL/GenBank/DDBJ databases">
        <authorList>
            <person name="Babu N.S."/>
            <person name="Beckwith C.J."/>
            <person name="Beseler K.G."/>
            <person name="Brison A."/>
            <person name="Carone J.V."/>
            <person name="Caskin T.P."/>
            <person name="Diamond M."/>
            <person name="Durham M.E."/>
            <person name="Foxe J.M."/>
            <person name="Go M."/>
            <person name="Henderson B.A."/>
            <person name="Jones I.B."/>
            <person name="McGettigan J.A."/>
            <person name="Micheletti S.J."/>
            <person name="Nasrallah M.E."/>
            <person name="Ortiz D."/>
            <person name="Piller C.R."/>
            <person name="Privatt S.R."/>
            <person name="Schneider S.L."/>
            <person name="Sharp S."/>
            <person name="Smith T.C."/>
            <person name="Stanton J.D."/>
            <person name="Ullery H.E."/>
            <person name="Wilson R.J."/>
            <person name="Serrano M.G."/>
            <person name="Buck G."/>
            <person name="Lee V."/>
            <person name="Wang Y."/>
            <person name="Carvalho R."/>
            <person name="Voegtly L."/>
            <person name="Shi R."/>
            <person name="Duckworth R."/>
            <person name="Johnson A."/>
            <person name="Loviza R."/>
            <person name="Walstead R."/>
            <person name="Shah Z."/>
            <person name="Kiflezghi M."/>
            <person name="Wade K."/>
            <person name="Ball S.L."/>
            <person name="Bradley K.W."/>
            <person name="Asai D.J."/>
            <person name="Bowman C.A."/>
            <person name="Russell D.A."/>
            <person name="Pope W.H."/>
            <person name="Jacobs-Sera D."/>
            <person name="Hendrix R.W."/>
            <person name="Hatfull G.F."/>
        </authorList>
    </citation>
    <scope>NUCLEOTIDE SEQUENCE</scope>
    <source>
        <strain evidence="12">GS27</strain>
    </source>
</reference>
<evidence type="ECO:0000256" key="1">
    <source>
        <dbReference type="ARBA" id="ARBA00007819"/>
    </source>
</evidence>
<evidence type="ECO:0000259" key="7">
    <source>
        <dbReference type="Pfam" id="PF03944"/>
    </source>
</evidence>
<accession>A0A1Z1CAC1</accession>
<dbReference type="SUPFAM" id="SSF51096">
    <property type="entry name" value="delta-Endotoxin (insectocide), middle domain"/>
    <property type="match status" value="1"/>
</dbReference>
<feature type="domain" description="Cry1Ac-like" evidence="11">
    <location>
        <begin position="972"/>
        <end position="1048"/>
    </location>
</feature>
<feature type="domain" description="Pesticidal crystal protein" evidence="6">
    <location>
        <begin position="256"/>
        <end position="452"/>
    </location>
</feature>
<dbReference type="EMBL" id="KT692983">
    <property type="protein sequence ID" value="AOO85408.1"/>
    <property type="molecule type" value="Genomic_DNA"/>
</dbReference>
<name>A0A1Z1CAC1_BACTU</name>
<dbReference type="Pfam" id="PF21463">
    <property type="entry name" value="Cry1Ac_dom-VII"/>
    <property type="match status" value="1"/>
</dbReference>
<dbReference type="Gene3D" id="1.20.190.10">
    <property type="entry name" value="Pesticidal crystal protein, N-terminal domain"/>
    <property type="match status" value="1"/>
</dbReference>
<evidence type="ECO:0000259" key="8">
    <source>
        <dbReference type="Pfam" id="PF03945"/>
    </source>
</evidence>
<dbReference type="Pfam" id="PF03945">
    <property type="entry name" value="Endotoxin_N"/>
    <property type="match status" value="1"/>
</dbReference>
<feature type="domain" description="Pesticidal crystal protein" evidence="8">
    <location>
        <begin position="63"/>
        <end position="248"/>
    </location>
</feature>